<organism evidence="3 4">
    <name type="scientific">Thalassiosira pseudonana</name>
    <name type="common">Marine diatom</name>
    <name type="synonym">Cyclotella nana</name>
    <dbReference type="NCBI Taxonomy" id="35128"/>
    <lineage>
        <taxon>Eukaryota</taxon>
        <taxon>Sar</taxon>
        <taxon>Stramenopiles</taxon>
        <taxon>Ochrophyta</taxon>
        <taxon>Bacillariophyta</taxon>
        <taxon>Coscinodiscophyceae</taxon>
        <taxon>Thalassiosirophycidae</taxon>
        <taxon>Thalassiosirales</taxon>
        <taxon>Thalassiosiraceae</taxon>
        <taxon>Thalassiosira</taxon>
    </lineage>
</organism>
<evidence type="ECO:0000313" key="4">
    <source>
        <dbReference type="Proteomes" id="UP000001449"/>
    </source>
</evidence>
<dbReference type="Pfam" id="PF02617">
    <property type="entry name" value="ClpS"/>
    <property type="match status" value="1"/>
</dbReference>
<proteinExistence type="predicted"/>
<sequence>MALSQRIMQLSVVIVALGACLHQVMAFSPAVSRNIVTPSAHRSGAQTIAQRTSVSSTTILHMSDSGGGGGGAMERDTSKKRGLTTITIDKEETDTQMEEDDTPEEVWRVILHNDEVHTFNYVIRSLQKVIGTLDKKKAHDICVVTHGTGQATVTQCWKEQAMKYCVGMQRFGLTASIAPEGKFEGGGNDGPEAG</sequence>
<feature type="signal peptide" evidence="1">
    <location>
        <begin position="1"/>
        <end position="26"/>
    </location>
</feature>
<reference evidence="3 4" key="2">
    <citation type="journal article" date="2008" name="Nature">
        <title>The Phaeodactylum genome reveals the evolutionary history of diatom genomes.</title>
        <authorList>
            <person name="Bowler C."/>
            <person name="Allen A.E."/>
            <person name="Badger J.H."/>
            <person name="Grimwood J."/>
            <person name="Jabbari K."/>
            <person name="Kuo A."/>
            <person name="Maheswari U."/>
            <person name="Martens C."/>
            <person name="Maumus F."/>
            <person name="Otillar R.P."/>
            <person name="Rayko E."/>
            <person name="Salamov A."/>
            <person name="Vandepoele K."/>
            <person name="Beszteri B."/>
            <person name="Gruber A."/>
            <person name="Heijde M."/>
            <person name="Katinka M."/>
            <person name="Mock T."/>
            <person name="Valentin K."/>
            <person name="Verret F."/>
            <person name="Berges J.A."/>
            <person name="Brownlee C."/>
            <person name="Cadoret J.P."/>
            <person name="Chiovitti A."/>
            <person name="Choi C.J."/>
            <person name="Coesel S."/>
            <person name="De Martino A."/>
            <person name="Detter J.C."/>
            <person name="Durkin C."/>
            <person name="Falciatore A."/>
            <person name="Fournet J."/>
            <person name="Haruta M."/>
            <person name="Huysman M.J."/>
            <person name="Jenkins B.D."/>
            <person name="Jiroutova K."/>
            <person name="Jorgensen R.E."/>
            <person name="Joubert Y."/>
            <person name="Kaplan A."/>
            <person name="Kroger N."/>
            <person name="Kroth P.G."/>
            <person name="La Roche J."/>
            <person name="Lindquist E."/>
            <person name="Lommer M."/>
            <person name="Martin-Jezequel V."/>
            <person name="Lopez P.J."/>
            <person name="Lucas S."/>
            <person name="Mangogna M."/>
            <person name="McGinnis K."/>
            <person name="Medlin L.K."/>
            <person name="Montsant A."/>
            <person name="Oudot-Le Secq M.P."/>
            <person name="Napoli C."/>
            <person name="Obornik M."/>
            <person name="Parker M.S."/>
            <person name="Petit J.L."/>
            <person name="Porcel B.M."/>
            <person name="Poulsen N."/>
            <person name="Robison M."/>
            <person name="Rychlewski L."/>
            <person name="Rynearson T.A."/>
            <person name="Schmutz J."/>
            <person name="Shapiro H."/>
            <person name="Siaut M."/>
            <person name="Stanley M."/>
            <person name="Sussman M.R."/>
            <person name="Taylor A.R."/>
            <person name="Vardi A."/>
            <person name="von Dassow P."/>
            <person name="Vyverman W."/>
            <person name="Willis A."/>
            <person name="Wyrwicz L.S."/>
            <person name="Rokhsar D.S."/>
            <person name="Weissenbach J."/>
            <person name="Armbrust E.V."/>
            <person name="Green B.R."/>
            <person name="Van de Peer Y."/>
            <person name="Grigoriev I.V."/>
        </authorList>
    </citation>
    <scope>NUCLEOTIDE SEQUENCE [LARGE SCALE GENOMIC DNA]</scope>
    <source>
        <strain evidence="3 4">CCMP1335</strain>
    </source>
</reference>
<name>B8BU43_THAPS</name>
<dbReference type="GeneID" id="7446519"/>
<dbReference type="InterPro" id="IPR003769">
    <property type="entry name" value="ClpS_core"/>
</dbReference>
<feature type="domain" description="Adaptor protein ClpS core" evidence="2">
    <location>
        <begin position="104"/>
        <end position="174"/>
    </location>
</feature>
<dbReference type="Gene3D" id="3.30.1390.10">
    <property type="match status" value="1"/>
</dbReference>
<dbReference type="PANTHER" id="PTHR33473:SF17">
    <property type="entry name" value="ATP-DEPENDENT CLP PROTEASE ADAPTER PROTEIN CLPS1, CHLOROPLASTIC"/>
    <property type="match status" value="1"/>
</dbReference>
<dbReference type="eggNOG" id="ENOG502S9V9">
    <property type="taxonomic scope" value="Eukaryota"/>
</dbReference>
<dbReference type="GO" id="GO:0030163">
    <property type="term" value="P:protein catabolic process"/>
    <property type="evidence" value="ECO:0007669"/>
    <property type="project" value="InterPro"/>
</dbReference>
<protein>
    <recommendedName>
        <fullName evidence="2">Adaptor protein ClpS core domain-containing protein</fullName>
    </recommendedName>
</protein>
<dbReference type="KEGG" id="tps:THAPSDRAFT_2352"/>
<dbReference type="InterPro" id="IPR014719">
    <property type="entry name" value="Ribosomal_bL12_C/ClpS-like"/>
</dbReference>
<dbReference type="EMBL" id="CM000639">
    <property type="protein sequence ID" value="EED95217.1"/>
    <property type="molecule type" value="Genomic_DNA"/>
</dbReference>
<dbReference type="STRING" id="35128.B8BU43"/>
<dbReference type="AlphaFoldDB" id="B8BU43"/>
<feature type="chain" id="PRO_5002869006" description="Adaptor protein ClpS core domain-containing protein" evidence="1">
    <location>
        <begin position="27"/>
        <end position="194"/>
    </location>
</feature>
<dbReference type="GO" id="GO:0006508">
    <property type="term" value="P:proteolysis"/>
    <property type="evidence" value="ECO:0007669"/>
    <property type="project" value="InterPro"/>
</dbReference>
<reference evidence="3 4" key="1">
    <citation type="journal article" date="2004" name="Science">
        <title>The genome of the diatom Thalassiosira pseudonana: ecology, evolution, and metabolism.</title>
        <authorList>
            <person name="Armbrust E.V."/>
            <person name="Berges J.A."/>
            <person name="Bowler C."/>
            <person name="Green B.R."/>
            <person name="Martinez D."/>
            <person name="Putnam N.H."/>
            <person name="Zhou S."/>
            <person name="Allen A.E."/>
            <person name="Apt K.E."/>
            <person name="Bechner M."/>
            <person name="Brzezinski M.A."/>
            <person name="Chaal B.K."/>
            <person name="Chiovitti A."/>
            <person name="Davis A.K."/>
            <person name="Demarest M.S."/>
            <person name="Detter J.C."/>
            <person name="Glavina T."/>
            <person name="Goodstein D."/>
            <person name="Hadi M.Z."/>
            <person name="Hellsten U."/>
            <person name="Hildebrand M."/>
            <person name="Jenkins B.D."/>
            <person name="Jurka J."/>
            <person name="Kapitonov V.V."/>
            <person name="Kroger N."/>
            <person name="Lau W.W."/>
            <person name="Lane T.W."/>
            <person name="Larimer F.W."/>
            <person name="Lippmeier J.C."/>
            <person name="Lucas S."/>
            <person name="Medina M."/>
            <person name="Montsant A."/>
            <person name="Obornik M."/>
            <person name="Parker M.S."/>
            <person name="Palenik B."/>
            <person name="Pazour G.J."/>
            <person name="Richardson P.M."/>
            <person name="Rynearson T.A."/>
            <person name="Saito M.A."/>
            <person name="Schwartz D.C."/>
            <person name="Thamatrakoln K."/>
            <person name="Valentin K."/>
            <person name="Vardi A."/>
            <person name="Wilkerson F.P."/>
            <person name="Rokhsar D.S."/>
        </authorList>
    </citation>
    <scope>NUCLEOTIDE SEQUENCE [LARGE SCALE GENOMIC DNA]</scope>
    <source>
        <strain evidence="3 4">CCMP1335</strain>
    </source>
</reference>
<evidence type="ECO:0000259" key="2">
    <source>
        <dbReference type="Pfam" id="PF02617"/>
    </source>
</evidence>
<accession>B8BU43</accession>
<evidence type="ECO:0000313" key="3">
    <source>
        <dbReference type="EMBL" id="EED95217.1"/>
    </source>
</evidence>
<keyword evidence="4" id="KW-1185">Reference proteome</keyword>
<dbReference type="PROSITE" id="PS51257">
    <property type="entry name" value="PROKAR_LIPOPROTEIN"/>
    <property type="match status" value="1"/>
</dbReference>
<evidence type="ECO:0000256" key="1">
    <source>
        <dbReference type="SAM" id="SignalP"/>
    </source>
</evidence>
<dbReference type="HOGENOM" id="CLU_121207_0_0_1"/>
<dbReference type="InterPro" id="IPR022935">
    <property type="entry name" value="ClpS"/>
</dbReference>
<dbReference type="OMA" id="NDETHTK"/>
<dbReference type="PaxDb" id="35128-Thaps2352"/>
<keyword evidence="1" id="KW-0732">Signal</keyword>
<dbReference type="Proteomes" id="UP000001449">
    <property type="component" value="Chromosome 2"/>
</dbReference>
<dbReference type="PANTHER" id="PTHR33473">
    <property type="entry name" value="ATP-DEPENDENT CLP PROTEASE ADAPTER PROTEIN CLPS1, CHLOROPLASTIC"/>
    <property type="match status" value="1"/>
</dbReference>
<dbReference type="SUPFAM" id="SSF54736">
    <property type="entry name" value="ClpS-like"/>
    <property type="match status" value="1"/>
</dbReference>
<dbReference type="InParanoid" id="B8BU43"/>
<dbReference type="RefSeq" id="XP_002287774.1">
    <property type="nucleotide sequence ID" value="XM_002287738.1"/>
</dbReference>
<gene>
    <name evidence="3" type="ORF">THAPSDRAFT_2352</name>
</gene>